<evidence type="ECO:0000259" key="3">
    <source>
        <dbReference type="Pfam" id="PF07835"/>
    </source>
</evidence>
<feature type="transmembrane region" description="Helical" evidence="2">
    <location>
        <begin position="51"/>
        <end position="69"/>
    </location>
</feature>
<reference evidence="4 5" key="1">
    <citation type="submission" date="2019-06" db="EMBL/GenBank/DDBJ databases">
        <title>YIM 131921 draft genome.</title>
        <authorList>
            <person name="Jiang L."/>
        </authorList>
    </citation>
    <scope>NUCLEOTIDE SEQUENCE [LARGE SCALE GENOMIC DNA]</scope>
    <source>
        <strain evidence="4 5">YIM 131921</strain>
    </source>
</reference>
<evidence type="ECO:0000256" key="2">
    <source>
        <dbReference type="SAM" id="Phobius"/>
    </source>
</evidence>
<dbReference type="RefSeq" id="WP_139075600.1">
    <property type="nucleotide sequence ID" value="NZ_VDFU01000004.1"/>
</dbReference>
<evidence type="ECO:0000313" key="4">
    <source>
        <dbReference type="EMBL" id="TNC51521.1"/>
    </source>
</evidence>
<feature type="region of interest" description="Disordered" evidence="1">
    <location>
        <begin position="1"/>
        <end position="34"/>
    </location>
</feature>
<dbReference type="AlphaFoldDB" id="A0A5C4N160"/>
<keyword evidence="5" id="KW-1185">Reference proteome</keyword>
<name>A0A5C4N160_9RHOB</name>
<dbReference type="EMBL" id="VDFU01000004">
    <property type="protein sequence ID" value="TNC51521.1"/>
    <property type="molecule type" value="Genomic_DNA"/>
</dbReference>
<keyword evidence="2" id="KW-0812">Transmembrane</keyword>
<sequence>MAQHAQHPHAEGALARETLAHTTKAHSTSYHEPGTMDITAQERTFVTFMRFVSRMAMLIAVFLLLLALING</sequence>
<comment type="caution">
    <text evidence="4">The sequence shown here is derived from an EMBL/GenBank/DDBJ whole genome shotgun (WGS) entry which is preliminary data.</text>
</comment>
<keyword evidence="2" id="KW-1133">Transmembrane helix</keyword>
<proteinExistence type="predicted"/>
<gene>
    <name evidence="4" type="ORF">FHG66_04970</name>
</gene>
<dbReference type="SUPFAM" id="SSF81469">
    <property type="entry name" value="Bacterial aa3 type cytochrome c oxidase subunit IV"/>
    <property type="match status" value="1"/>
</dbReference>
<dbReference type="Gene3D" id="1.20.5.160">
    <property type="entry name" value="Bacterial aa3 type cytochrome c oxidase subunit IV"/>
    <property type="match status" value="1"/>
</dbReference>
<dbReference type="InterPro" id="IPR036596">
    <property type="entry name" value="Cyt-C_aa3_sf"/>
</dbReference>
<keyword evidence="2" id="KW-0472">Membrane</keyword>
<organism evidence="4 5">
    <name type="scientific">Rubellimicrobium rubrum</name>
    <dbReference type="NCBI Taxonomy" id="2585369"/>
    <lineage>
        <taxon>Bacteria</taxon>
        <taxon>Pseudomonadati</taxon>
        <taxon>Pseudomonadota</taxon>
        <taxon>Alphaproteobacteria</taxon>
        <taxon>Rhodobacterales</taxon>
        <taxon>Roseobacteraceae</taxon>
        <taxon>Rubellimicrobium</taxon>
    </lineage>
</organism>
<dbReference type="Pfam" id="PF07835">
    <property type="entry name" value="COX4_pro_2"/>
    <property type="match status" value="1"/>
</dbReference>
<dbReference type="OrthoDB" id="7875886at2"/>
<feature type="domain" description="Cytochrome c oxidase subunit IV bacterial aa3 type" evidence="3">
    <location>
        <begin position="30"/>
        <end position="70"/>
    </location>
</feature>
<evidence type="ECO:0000313" key="5">
    <source>
        <dbReference type="Proteomes" id="UP000305887"/>
    </source>
</evidence>
<dbReference type="Proteomes" id="UP000305887">
    <property type="component" value="Unassembled WGS sequence"/>
</dbReference>
<protein>
    <submittedName>
        <fullName evidence="4">Aa3-type cytochrome c oxidase subunit IV</fullName>
    </submittedName>
</protein>
<accession>A0A5C4N160</accession>
<evidence type="ECO:0000256" key="1">
    <source>
        <dbReference type="SAM" id="MobiDB-lite"/>
    </source>
</evidence>
<dbReference type="InterPro" id="IPR012422">
    <property type="entry name" value="Cyt_c_oxidase_su4_bac-aa3"/>
</dbReference>